<keyword evidence="2" id="KW-0238">DNA-binding</keyword>
<organism evidence="5 6">
    <name type="scientific">Pelomonas cellulosilytica</name>
    <dbReference type="NCBI Taxonomy" id="2906762"/>
    <lineage>
        <taxon>Bacteria</taxon>
        <taxon>Pseudomonadati</taxon>
        <taxon>Pseudomonadota</taxon>
        <taxon>Betaproteobacteria</taxon>
        <taxon>Burkholderiales</taxon>
        <taxon>Sphaerotilaceae</taxon>
        <taxon>Roseateles</taxon>
    </lineage>
</organism>
<dbReference type="InterPro" id="IPR005143">
    <property type="entry name" value="TF_LuxR_autoind-bd_dom"/>
</dbReference>
<reference evidence="5 6" key="1">
    <citation type="submission" date="2021-12" db="EMBL/GenBank/DDBJ databases">
        <title>Genome seq of P8.</title>
        <authorList>
            <person name="Seo T."/>
        </authorList>
    </citation>
    <scope>NUCLEOTIDE SEQUENCE [LARGE SCALE GENOMIC DNA]</scope>
    <source>
        <strain evidence="5 6">P8</strain>
    </source>
</reference>
<keyword evidence="6" id="KW-1185">Reference proteome</keyword>
<dbReference type="InterPro" id="IPR016032">
    <property type="entry name" value="Sig_transdc_resp-reg_C-effctor"/>
</dbReference>
<comment type="caution">
    <text evidence="5">The sequence shown here is derived from an EMBL/GenBank/DDBJ whole genome shotgun (WGS) entry which is preliminary data.</text>
</comment>
<evidence type="ECO:0000259" key="4">
    <source>
        <dbReference type="PROSITE" id="PS50043"/>
    </source>
</evidence>
<name>A0ABS8XTN4_9BURK</name>
<dbReference type="SUPFAM" id="SSF46894">
    <property type="entry name" value="C-terminal effector domain of the bipartite response regulators"/>
    <property type="match status" value="1"/>
</dbReference>
<dbReference type="CDD" id="cd06170">
    <property type="entry name" value="LuxR_C_like"/>
    <property type="match status" value="1"/>
</dbReference>
<dbReference type="InterPro" id="IPR000792">
    <property type="entry name" value="Tscrpt_reg_LuxR_C"/>
</dbReference>
<evidence type="ECO:0000313" key="6">
    <source>
        <dbReference type="Proteomes" id="UP001200741"/>
    </source>
</evidence>
<evidence type="ECO:0000256" key="1">
    <source>
        <dbReference type="ARBA" id="ARBA00023015"/>
    </source>
</evidence>
<dbReference type="Proteomes" id="UP001200741">
    <property type="component" value="Unassembled WGS sequence"/>
</dbReference>
<dbReference type="Pfam" id="PF03472">
    <property type="entry name" value="Autoind_bind"/>
    <property type="match status" value="1"/>
</dbReference>
<dbReference type="PRINTS" id="PR00038">
    <property type="entry name" value="HTHLUXR"/>
</dbReference>
<dbReference type="SMART" id="SM00421">
    <property type="entry name" value="HTH_LUXR"/>
    <property type="match status" value="1"/>
</dbReference>
<dbReference type="InterPro" id="IPR036693">
    <property type="entry name" value="TF_LuxR_autoind-bd_dom_sf"/>
</dbReference>
<dbReference type="SUPFAM" id="SSF75516">
    <property type="entry name" value="Pheromone-binding domain of LuxR-like quorum-sensing transcription factors"/>
    <property type="match status" value="1"/>
</dbReference>
<sequence>MQFAFVGGALRLPTLVAPDAQMNLQRYEQVSQAKNFADFRQGLIDFAHDMDFGLIAGVLAIERGVGGKSEYIPIGNTPPEFLAAASNAENAQRDPVHRHVMRNAAPLIYDQRLYVDAGAGDLWEMQAPFGYRTGLAVSVHMPGYRRFLLGVDRERPLPTDPVKLSRMLADLQLLAVHAQDAASRLLMPVAAPKLSARQLEILRLTMDGKSAWVVGSLLGISENTVNYHMKQLFRALDVSTKNHAVLKAMELGLL</sequence>
<keyword evidence="1" id="KW-0805">Transcription regulation</keyword>
<evidence type="ECO:0000256" key="3">
    <source>
        <dbReference type="ARBA" id="ARBA00023163"/>
    </source>
</evidence>
<evidence type="ECO:0000313" key="5">
    <source>
        <dbReference type="EMBL" id="MCE4556069.1"/>
    </source>
</evidence>
<dbReference type="Pfam" id="PF00196">
    <property type="entry name" value="GerE"/>
    <property type="match status" value="1"/>
</dbReference>
<protein>
    <submittedName>
        <fullName evidence="5">Autoinducer binding domain-containing protein</fullName>
    </submittedName>
</protein>
<proteinExistence type="predicted"/>
<dbReference type="Gene3D" id="3.30.450.80">
    <property type="entry name" value="Transcription factor LuxR-like, autoinducer-binding domain"/>
    <property type="match status" value="1"/>
</dbReference>
<dbReference type="PANTHER" id="PTHR44688:SF16">
    <property type="entry name" value="DNA-BINDING TRANSCRIPTIONAL ACTIVATOR DEVR_DOSR"/>
    <property type="match status" value="1"/>
</dbReference>
<dbReference type="EMBL" id="JAJTWU010000006">
    <property type="protein sequence ID" value="MCE4556069.1"/>
    <property type="molecule type" value="Genomic_DNA"/>
</dbReference>
<dbReference type="PROSITE" id="PS50043">
    <property type="entry name" value="HTH_LUXR_2"/>
    <property type="match status" value="1"/>
</dbReference>
<feature type="domain" description="HTH luxR-type" evidence="4">
    <location>
        <begin position="187"/>
        <end position="252"/>
    </location>
</feature>
<dbReference type="Gene3D" id="1.10.10.10">
    <property type="entry name" value="Winged helix-like DNA-binding domain superfamily/Winged helix DNA-binding domain"/>
    <property type="match status" value="1"/>
</dbReference>
<dbReference type="PANTHER" id="PTHR44688">
    <property type="entry name" value="DNA-BINDING TRANSCRIPTIONAL ACTIVATOR DEVR_DOSR"/>
    <property type="match status" value="1"/>
</dbReference>
<gene>
    <name evidence="5" type="ORF">LXT13_16825</name>
</gene>
<evidence type="ECO:0000256" key="2">
    <source>
        <dbReference type="ARBA" id="ARBA00023125"/>
    </source>
</evidence>
<dbReference type="InterPro" id="IPR036388">
    <property type="entry name" value="WH-like_DNA-bd_sf"/>
</dbReference>
<dbReference type="RefSeq" id="WP_233373113.1">
    <property type="nucleotide sequence ID" value="NZ_JAJTWU010000006.1"/>
</dbReference>
<keyword evidence="3" id="KW-0804">Transcription</keyword>
<accession>A0ABS8XTN4</accession>